<comment type="caution">
    <text evidence="2">The sequence shown here is derived from an EMBL/GenBank/DDBJ whole genome shotgun (WGS) entry which is preliminary data.</text>
</comment>
<dbReference type="EMBL" id="CBLX010000016">
    <property type="protein sequence ID" value="CDG40378.1"/>
    <property type="molecule type" value="Genomic_DNA"/>
</dbReference>
<organism evidence="2 3">
    <name type="scientific">Asaia bogorensis</name>
    <dbReference type="NCBI Taxonomy" id="91915"/>
    <lineage>
        <taxon>Bacteria</taxon>
        <taxon>Pseudomonadati</taxon>
        <taxon>Pseudomonadota</taxon>
        <taxon>Alphaproteobacteria</taxon>
        <taxon>Acetobacterales</taxon>
        <taxon>Acetobacteraceae</taxon>
        <taxon>Asaia</taxon>
    </lineage>
</organism>
<sequence>MSACGASPEQMLQASSSTGRDRSGFVVNDLYLPCHWRSRGNR</sequence>
<proteinExistence type="predicted"/>
<name>A0A060QI56_9PROT</name>
<protein>
    <submittedName>
        <fullName evidence="2">Uncharacterized protein</fullName>
    </submittedName>
</protein>
<evidence type="ECO:0000256" key="1">
    <source>
        <dbReference type="SAM" id="MobiDB-lite"/>
    </source>
</evidence>
<evidence type="ECO:0000313" key="2">
    <source>
        <dbReference type="EMBL" id="CDG40378.1"/>
    </source>
</evidence>
<accession>A0A060QI56</accession>
<feature type="region of interest" description="Disordered" evidence="1">
    <location>
        <begin position="1"/>
        <end position="24"/>
    </location>
</feature>
<reference evidence="2 3" key="2">
    <citation type="journal article" date="2014" name="PLoS ONE">
        <title>Evolution of mitochondria reconstructed from the energy metabolism of living bacteria.</title>
        <authorList>
            <person name="Degli Esposti M."/>
            <person name="Chouaia B."/>
            <person name="Comandatore F."/>
            <person name="Crotti E."/>
            <person name="Sassera D."/>
            <person name="Lievens P.M."/>
            <person name="Daffonchio D."/>
            <person name="Bandi C."/>
        </authorList>
    </citation>
    <scope>NUCLEOTIDE SEQUENCE [LARGE SCALE GENOMIC DNA]</scope>
    <source>
        <strain evidence="2 3">SF2.1</strain>
    </source>
</reference>
<dbReference type="Proteomes" id="UP000027583">
    <property type="component" value="Unassembled WGS sequence"/>
</dbReference>
<reference evidence="2 3" key="1">
    <citation type="journal article" date="2014" name="Genome Biol. Evol.">
        <title>Acetic acid bacteria genomes reveal functional traits for adaptation to life in insect guts.</title>
        <authorList>
            <person name="Chouaia B."/>
            <person name="Gaiarsa S."/>
            <person name="Crotti E."/>
            <person name="Comandatore F."/>
            <person name="Degli Esposti M."/>
            <person name="Ricci I."/>
            <person name="Alma A."/>
            <person name="Favia G."/>
            <person name="Bandi C."/>
            <person name="Daffonchio D."/>
        </authorList>
    </citation>
    <scope>NUCLEOTIDE SEQUENCE [LARGE SCALE GENOMIC DNA]</scope>
    <source>
        <strain evidence="2 3">SF2.1</strain>
    </source>
</reference>
<dbReference type="AlphaFoldDB" id="A0A060QI56"/>
<evidence type="ECO:0000313" key="3">
    <source>
        <dbReference type="Proteomes" id="UP000027583"/>
    </source>
</evidence>
<gene>
    <name evidence="2" type="ORF">ASAP_2333</name>
</gene>